<evidence type="ECO:0000259" key="1">
    <source>
        <dbReference type="Pfam" id="PF17667"/>
    </source>
</evidence>
<evidence type="ECO:0000313" key="3">
    <source>
        <dbReference type="Proteomes" id="UP000193067"/>
    </source>
</evidence>
<dbReference type="InterPro" id="IPR040976">
    <property type="entry name" value="Pkinase_fungal"/>
</dbReference>
<organism evidence="2 3">
    <name type="scientific">Trametes coccinea (strain BRFM310)</name>
    <name type="common">Pycnoporus coccineus</name>
    <dbReference type="NCBI Taxonomy" id="1353009"/>
    <lineage>
        <taxon>Eukaryota</taxon>
        <taxon>Fungi</taxon>
        <taxon>Dikarya</taxon>
        <taxon>Basidiomycota</taxon>
        <taxon>Agaricomycotina</taxon>
        <taxon>Agaricomycetes</taxon>
        <taxon>Polyporales</taxon>
        <taxon>Polyporaceae</taxon>
        <taxon>Trametes</taxon>
    </lineage>
</organism>
<reference evidence="2 3" key="1">
    <citation type="journal article" date="2015" name="Biotechnol. Biofuels">
        <title>Enhanced degradation of softwood versus hardwood by the white-rot fungus Pycnoporus coccineus.</title>
        <authorList>
            <person name="Couturier M."/>
            <person name="Navarro D."/>
            <person name="Chevret D."/>
            <person name="Henrissat B."/>
            <person name="Piumi F."/>
            <person name="Ruiz-Duenas F.J."/>
            <person name="Martinez A.T."/>
            <person name="Grigoriev I.V."/>
            <person name="Riley R."/>
            <person name="Lipzen A."/>
            <person name="Berrin J.G."/>
            <person name="Master E.R."/>
            <person name="Rosso M.N."/>
        </authorList>
    </citation>
    <scope>NUCLEOTIDE SEQUENCE [LARGE SCALE GENOMIC DNA]</scope>
    <source>
        <strain evidence="2 3">BRFM310</strain>
    </source>
</reference>
<name>A0A1Y2IFC9_TRAC3</name>
<sequence>MTTTTTLSYKDSTFAAMHEEQAEYHNRRHKSCHPATGTRPHRLHALTEDLRPLHTLADNDYIRAFLQIITAHFHCWRRGVQHRELTPMHLTYIRTEDGSIQGMLHDWDVPVDGASQERFLATVPSPSFVPYMAVDLLTSEALKGGVPVLYRHDLEAFIWVLIWTVCCFDNGTMVRAAPDGMSDWDVHKPSLCGVFKGVFIWQNKPIVPASDGRVYGAVLASELAFYLNVKDTERAVKRKAARRRWRNSDDRSTLLPQPTRVQEEDDYEHEWSGFWTWVDELREILPCVAEFAPADDGESGRVLEDVCMGGMRTAA</sequence>
<feature type="domain" description="Fungal-type protein kinase" evidence="1">
    <location>
        <begin position="28"/>
        <end position="165"/>
    </location>
</feature>
<accession>A0A1Y2IFC9</accession>
<dbReference type="Proteomes" id="UP000193067">
    <property type="component" value="Unassembled WGS sequence"/>
</dbReference>
<protein>
    <recommendedName>
        <fullName evidence="1">Fungal-type protein kinase domain-containing protein</fullName>
    </recommendedName>
</protein>
<keyword evidence="3" id="KW-1185">Reference proteome</keyword>
<dbReference type="AlphaFoldDB" id="A0A1Y2IFC9"/>
<dbReference type="Pfam" id="PF17667">
    <property type="entry name" value="Pkinase_fungal"/>
    <property type="match status" value="1"/>
</dbReference>
<dbReference type="OrthoDB" id="5584477at2759"/>
<evidence type="ECO:0000313" key="2">
    <source>
        <dbReference type="EMBL" id="OSC99807.1"/>
    </source>
</evidence>
<proteinExistence type="predicted"/>
<dbReference type="EMBL" id="KZ084124">
    <property type="protein sequence ID" value="OSC99807.1"/>
    <property type="molecule type" value="Genomic_DNA"/>
</dbReference>
<gene>
    <name evidence="2" type="ORF">PYCCODRAFT_1437971</name>
</gene>